<dbReference type="PANTHER" id="PTHR42759">
    <property type="entry name" value="MOXR FAMILY PROTEIN"/>
    <property type="match status" value="1"/>
</dbReference>
<name>A0A1G9URB0_9FIRM</name>
<dbReference type="GO" id="GO:0005524">
    <property type="term" value="F:ATP binding"/>
    <property type="evidence" value="ECO:0007669"/>
    <property type="project" value="UniProtKB-KW"/>
</dbReference>
<dbReference type="PIRSF" id="PIRSF002849">
    <property type="entry name" value="AAA_ATPase_chaperone_MoxR_prd"/>
    <property type="match status" value="1"/>
</dbReference>
<feature type="domain" description="AAA+ ATPase" evidence="4">
    <location>
        <begin position="37"/>
        <end position="178"/>
    </location>
</feature>
<keyword evidence="6" id="KW-1185">Reference proteome</keyword>
<dbReference type="AlphaFoldDB" id="A0A1G9URB0"/>
<evidence type="ECO:0000256" key="2">
    <source>
        <dbReference type="ARBA" id="ARBA00022840"/>
    </source>
</evidence>
<evidence type="ECO:0000256" key="1">
    <source>
        <dbReference type="ARBA" id="ARBA00022741"/>
    </source>
</evidence>
<evidence type="ECO:0000313" key="6">
    <source>
        <dbReference type="Proteomes" id="UP000214880"/>
    </source>
</evidence>
<evidence type="ECO:0000256" key="3">
    <source>
        <dbReference type="ARBA" id="ARBA00061607"/>
    </source>
</evidence>
<dbReference type="SMART" id="SM00382">
    <property type="entry name" value="AAA"/>
    <property type="match status" value="1"/>
</dbReference>
<dbReference type="Pfam" id="PF07726">
    <property type="entry name" value="AAA_3"/>
    <property type="match status" value="1"/>
</dbReference>
<keyword evidence="1" id="KW-0547">Nucleotide-binding</keyword>
<sequence>MADYQLKTQVEQLLAGLGTVFAGQQAVIEEVLIAMVAQGHVLLEGPPGVGKTTLVNTMAALTACEFRRIQFTPDLMPSDIIGANVFNFQTSEFTLKRGPIFTHFLLADEINRTPPKTQAALLEAMGEKQVTIDGAAFKLEPPFLVFATQNPIEHEGTYPLPEAQVDRFLLKVLVPYPERSDEKVILDMMQNGRPAAAMLEQIKPVLDKEQFLQLKQQADAVTVEDGILNYILDIVHATRQNHHLAVGGSPRASLSLLICSKALAALQGRAFVTPDDIKRVSFPVLRHRIILKPEAEIEGLAADTVVRLILDGIEVPR</sequence>
<dbReference type="STRING" id="146817.SAMN04488502_10625"/>
<dbReference type="OrthoDB" id="9808397at2"/>
<dbReference type="InterPro" id="IPR011703">
    <property type="entry name" value="ATPase_AAA-3"/>
</dbReference>
<dbReference type="InterPro" id="IPR027417">
    <property type="entry name" value="P-loop_NTPase"/>
</dbReference>
<protein>
    <submittedName>
        <fullName evidence="5">MoxR-like ATPase</fullName>
    </submittedName>
</protein>
<keyword evidence="2" id="KW-0067">ATP-binding</keyword>
<dbReference type="InterPro" id="IPR041628">
    <property type="entry name" value="ChlI/MoxR_AAA_lid"/>
</dbReference>
<dbReference type="Gene3D" id="3.40.50.300">
    <property type="entry name" value="P-loop containing nucleotide triphosphate hydrolases"/>
    <property type="match status" value="1"/>
</dbReference>
<organism evidence="5 6">
    <name type="scientific">Dendrosporobacter quercicolus</name>
    <dbReference type="NCBI Taxonomy" id="146817"/>
    <lineage>
        <taxon>Bacteria</taxon>
        <taxon>Bacillati</taxon>
        <taxon>Bacillota</taxon>
        <taxon>Negativicutes</taxon>
        <taxon>Selenomonadales</taxon>
        <taxon>Sporomusaceae</taxon>
        <taxon>Dendrosporobacter</taxon>
    </lineage>
</organism>
<dbReference type="PANTHER" id="PTHR42759:SF1">
    <property type="entry name" value="MAGNESIUM-CHELATASE SUBUNIT CHLD"/>
    <property type="match status" value="1"/>
</dbReference>
<evidence type="ECO:0000259" key="4">
    <source>
        <dbReference type="SMART" id="SM00382"/>
    </source>
</evidence>
<dbReference type="Proteomes" id="UP000214880">
    <property type="component" value="Unassembled WGS sequence"/>
</dbReference>
<dbReference type="GO" id="GO:0016887">
    <property type="term" value="F:ATP hydrolysis activity"/>
    <property type="evidence" value="ECO:0007669"/>
    <property type="project" value="InterPro"/>
</dbReference>
<dbReference type="InterPro" id="IPR050764">
    <property type="entry name" value="CbbQ/NirQ/NorQ/GpvN"/>
</dbReference>
<dbReference type="EMBL" id="FNHB01000006">
    <property type="protein sequence ID" value="SDM62095.1"/>
    <property type="molecule type" value="Genomic_DNA"/>
</dbReference>
<gene>
    <name evidence="5" type="ORF">SAMN04488502_10625</name>
</gene>
<dbReference type="FunFam" id="3.40.50.300:FF:000640">
    <property type="entry name" value="MoxR family ATPase"/>
    <property type="match status" value="1"/>
</dbReference>
<dbReference type="CDD" id="cd00009">
    <property type="entry name" value="AAA"/>
    <property type="match status" value="1"/>
</dbReference>
<dbReference type="Gene3D" id="1.10.8.80">
    <property type="entry name" value="Magnesium chelatase subunit I, C-Terminal domain"/>
    <property type="match status" value="1"/>
</dbReference>
<proteinExistence type="inferred from homology"/>
<dbReference type="SUPFAM" id="SSF52540">
    <property type="entry name" value="P-loop containing nucleoside triphosphate hydrolases"/>
    <property type="match status" value="1"/>
</dbReference>
<dbReference type="InterPro" id="IPR003593">
    <property type="entry name" value="AAA+_ATPase"/>
</dbReference>
<dbReference type="Pfam" id="PF17863">
    <property type="entry name" value="AAA_lid_2"/>
    <property type="match status" value="1"/>
</dbReference>
<comment type="similarity">
    <text evidence="3">Belongs to the MoxR family.</text>
</comment>
<dbReference type="RefSeq" id="WP_092073429.1">
    <property type="nucleotide sequence ID" value="NZ_FNHB01000006.1"/>
</dbReference>
<evidence type="ECO:0000313" key="5">
    <source>
        <dbReference type="EMBL" id="SDM62095.1"/>
    </source>
</evidence>
<accession>A0A1G9URB0</accession>
<reference evidence="5 6" key="1">
    <citation type="submission" date="2016-10" db="EMBL/GenBank/DDBJ databases">
        <authorList>
            <person name="de Groot N.N."/>
        </authorList>
    </citation>
    <scope>NUCLEOTIDE SEQUENCE [LARGE SCALE GENOMIC DNA]</scope>
    <source>
        <strain evidence="5 6">DSM 1736</strain>
    </source>
</reference>